<evidence type="ECO:0000256" key="1">
    <source>
        <dbReference type="SAM" id="Phobius"/>
    </source>
</evidence>
<evidence type="ECO:0000313" key="4">
    <source>
        <dbReference type="EMBL" id="XCG64087.1"/>
    </source>
</evidence>
<evidence type="ECO:0000259" key="2">
    <source>
        <dbReference type="Pfam" id="PF00905"/>
    </source>
</evidence>
<organism evidence="4">
    <name type="scientific">Nakamurella sp. A5-74</name>
    <dbReference type="NCBI Taxonomy" id="3158264"/>
    <lineage>
        <taxon>Bacteria</taxon>
        <taxon>Bacillati</taxon>
        <taxon>Actinomycetota</taxon>
        <taxon>Actinomycetes</taxon>
        <taxon>Nakamurellales</taxon>
        <taxon>Nakamurellaceae</taxon>
        <taxon>Nakamurella</taxon>
    </lineage>
</organism>
<dbReference type="Pfam" id="PF00905">
    <property type="entry name" value="Transpeptidase"/>
    <property type="match status" value="1"/>
</dbReference>
<dbReference type="PANTHER" id="PTHR30627">
    <property type="entry name" value="PEPTIDOGLYCAN D,D-TRANSPEPTIDASE"/>
    <property type="match status" value="1"/>
</dbReference>
<dbReference type="SUPFAM" id="SSF56601">
    <property type="entry name" value="beta-lactamase/transpeptidase-like"/>
    <property type="match status" value="1"/>
</dbReference>
<dbReference type="GO" id="GO:0005886">
    <property type="term" value="C:plasma membrane"/>
    <property type="evidence" value="ECO:0007669"/>
    <property type="project" value="TreeGrafter"/>
</dbReference>
<keyword evidence="1" id="KW-0812">Transmembrane</keyword>
<dbReference type="GO" id="GO:0071555">
    <property type="term" value="P:cell wall organization"/>
    <property type="evidence" value="ECO:0007669"/>
    <property type="project" value="TreeGrafter"/>
</dbReference>
<dbReference type="InterPro" id="IPR050515">
    <property type="entry name" value="Beta-lactam/transpept"/>
</dbReference>
<feature type="domain" description="Penicillin binding protein A dimerisation" evidence="3">
    <location>
        <begin position="60"/>
        <end position="143"/>
    </location>
</feature>
<dbReference type="EMBL" id="CP159218">
    <property type="protein sequence ID" value="XCG64087.1"/>
    <property type="molecule type" value="Genomic_DNA"/>
</dbReference>
<keyword evidence="1" id="KW-0472">Membrane</keyword>
<dbReference type="InterPro" id="IPR054120">
    <property type="entry name" value="PBPA_dimer"/>
</dbReference>
<gene>
    <name evidence="4" type="ORF">ABLG96_01705</name>
</gene>
<dbReference type="Gene3D" id="3.90.1310.10">
    <property type="entry name" value="Penicillin-binding protein 2a (Domain 2)"/>
    <property type="match status" value="1"/>
</dbReference>
<dbReference type="PANTHER" id="PTHR30627:SF24">
    <property type="entry name" value="PENICILLIN-BINDING PROTEIN 4B"/>
    <property type="match status" value="1"/>
</dbReference>
<evidence type="ECO:0000259" key="3">
    <source>
        <dbReference type="Pfam" id="PF21922"/>
    </source>
</evidence>
<dbReference type="InterPro" id="IPR001460">
    <property type="entry name" value="PCN-bd_Tpept"/>
</dbReference>
<dbReference type="RefSeq" id="WP_353649701.1">
    <property type="nucleotide sequence ID" value="NZ_CP159218.1"/>
</dbReference>
<keyword evidence="1" id="KW-1133">Transmembrane helix</keyword>
<name>A0AAU8DRI4_9ACTN</name>
<accession>A0AAU8DRI4</accession>
<feature type="domain" description="Penicillin-binding protein transpeptidase" evidence="2">
    <location>
        <begin position="166"/>
        <end position="494"/>
    </location>
</feature>
<reference evidence="4" key="1">
    <citation type="submission" date="2024-05" db="EMBL/GenBank/DDBJ databases">
        <authorList>
            <person name="Cai S.Y."/>
            <person name="Jin L.M."/>
            <person name="Li H.R."/>
        </authorList>
    </citation>
    <scope>NUCLEOTIDE SEQUENCE</scope>
    <source>
        <strain evidence="4">A5-74</strain>
    </source>
</reference>
<feature type="transmembrane region" description="Helical" evidence="1">
    <location>
        <begin position="12"/>
        <end position="34"/>
    </location>
</feature>
<dbReference type="Gene3D" id="3.40.710.10">
    <property type="entry name" value="DD-peptidase/beta-lactamase superfamily"/>
    <property type="match status" value="1"/>
</dbReference>
<dbReference type="AlphaFoldDB" id="A0AAU8DRI4"/>
<protein>
    <submittedName>
        <fullName evidence="4">Penicillin-binding protein 2</fullName>
    </submittedName>
</protein>
<dbReference type="InterPro" id="IPR012338">
    <property type="entry name" value="Beta-lactam/transpept-like"/>
</dbReference>
<dbReference type="GO" id="GO:0008658">
    <property type="term" value="F:penicillin binding"/>
    <property type="evidence" value="ECO:0007669"/>
    <property type="project" value="InterPro"/>
</dbReference>
<dbReference type="Pfam" id="PF21922">
    <property type="entry name" value="PBP_dimer_2"/>
    <property type="match status" value="1"/>
</dbReference>
<proteinExistence type="predicted"/>
<sequence>MNNRSVLPTHRPLRRLGSVMLVMLSLLLLNIGYIQVVKSDEYRSDPANRRTAVEDFNRQRGQIVAAGGVVLARSAASTDEYRYQRSYPGGAAYGNVTGFLSLNYGSAGLESTYNSVLSGDDPGLLVDNVSDLFTGRDPRGGNIELTLVPKLQQLAYSMLTQKGYVGAVVAIRPKTGEVLALITSPSYDLNKLASHSPATQGAAYQQYASQTAPGVSVNRATESVYPPGSTFKLVVAAAALQNGFTPTSAVTGVPQITLPATNGATLSNFGGETCAGRGGSDVSLTDALAHSCNTAFAQVAMKLGADTLRAQAQAFGIGESWDLAGTQVATSRTGPMVDAASVAQSGIGQRDVAETPLQNAVITATIANGGTRMQPYLVSRITKPDLSLLRPATEPVTVNQAVPPEIANQVRDMMIASEKNISVQAPASLKIASKTGTAEYGTDPKANPPHTWYTAFAPYDDPQIAVSVFVSAGGDKGLAATGATVAAPIGRAIIAKALEGQG</sequence>